<feature type="region of interest" description="Disordered" evidence="1">
    <location>
        <begin position="327"/>
        <end position="639"/>
    </location>
</feature>
<dbReference type="EMBL" id="ML977594">
    <property type="protein sequence ID" value="KAF1999585.1"/>
    <property type="molecule type" value="Genomic_DNA"/>
</dbReference>
<name>A0A6A5WKE4_9PLEO</name>
<feature type="compositionally biased region" description="Polar residues" evidence="1">
    <location>
        <begin position="329"/>
        <end position="344"/>
    </location>
</feature>
<sequence>MSTRRPLQPLSPLSANIVGAKHGYIAKTVVNVHVSAMDARVQDEDTQEGSIVSGLTELEESADDFEKLLIQNARDERRLHDALRGNIQPFRKARKHPRAALTLESLERNEAASNAPAGVSTQRTQPSPPSASSGSSRSDTGVRPPHAWGRKGRVRRDWMRTITSDEEQVAGAGAQEYSDGATPRPAAGADDALPSVEDSPLSRKSSRQGTPASTRRRQAQQDLDDGWDNTLELNEASMLVSTPFIPRNTALDEIRQREIESLREQAVTTNRLDRIREGSPHEMRRPRSSSAKSLTSETHQVTTTEQAIHDVGSQEIRLRKSIESWKTIGKSQPSTSEGTEQATQPPFAVHRKSSETVGVVDRGVLANGQTSPQRPTHRREDSHELLRRLARVSSGTPSPGRPATSRPQTAPTRQDDNPIQPPPPPNMPSTSVPDLRSLERGHQEPTADESAPQVHSEGEQSGKVDVKEEADPAPETEHATPPVDVDTTPIPIEQSQLEAKTPQVMGGWIDTPAPLRTAPPPNGEPSTSSRKRSPIKRSPQKRPAVRVEEPPEPPTEPVERTRPNLPTSALGAILEEARTQGRGRRREDSYGDSTIDSLEEMIAPDRGGDRNSEETGPDEDTLQGLQLPTGAPRNEAERQRQQELIHLHRMNDRLRAARTSIRDANRGMKRVEHVIEHDEDGGRVQTIYRECPCGANGCHQTLWQSFKKLFYNKENTRRTGLTWLAIGLISFLVWFIAEDVACEYHCHKLYGETMRGFGVDWDAPRWPFVIPTLIYRNAIAFWWVHLWAFLSWVGRTAWNCMFESVDEQSKARATKVAQEFATKVWQSSQYATGTYEHEEDYRMGDDEAI</sequence>
<feature type="compositionally biased region" description="Basic and acidic residues" evidence="1">
    <location>
        <begin position="456"/>
        <end position="478"/>
    </location>
</feature>
<organism evidence="2 3">
    <name type="scientific">Amniculicola lignicola CBS 123094</name>
    <dbReference type="NCBI Taxonomy" id="1392246"/>
    <lineage>
        <taxon>Eukaryota</taxon>
        <taxon>Fungi</taxon>
        <taxon>Dikarya</taxon>
        <taxon>Ascomycota</taxon>
        <taxon>Pezizomycotina</taxon>
        <taxon>Dothideomycetes</taxon>
        <taxon>Pleosporomycetidae</taxon>
        <taxon>Pleosporales</taxon>
        <taxon>Amniculicolaceae</taxon>
        <taxon>Amniculicola</taxon>
    </lineage>
</organism>
<feature type="region of interest" description="Disordered" evidence="1">
    <location>
        <begin position="104"/>
        <end position="225"/>
    </location>
</feature>
<feature type="compositionally biased region" description="Basic and acidic residues" evidence="1">
    <location>
        <begin position="436"/>
        <end position="445"/>
    </location>
</feature>
<protein>
    <submittedName>
        <fullName evidence="2">Uncharacterized protein</fullName>
    </submittedName>
</protein>
<dbReference type="Proteomes" id="UP000799779">
    <property type="component" value="Unassembled WGS sequence"/>
</dbReference>
<proteinExistence type="predicted"/>
<evidence type="ECO:0000313" key="2">
    <source>
        <dbReference type="EMBL" id="KAF1999585.1"/>
    </source>
</evidence>
<gene>
    <name evidence="2" type="ORF">P154DRAFT_563887</name>
</gene>
<keyword evidence="3" id="KW-1185">Reference proteome</keyword>
<evidence type="ECO:0000256" key="1">
    <source>
        <dbReference type="SAM" id="MobiDB-lite"/>
    </source>
</evidence>
<accession>A0A6A5WKE4</accession>
<dbReference type="OrthoDB" id="3439035at2759"/>
<feature type="compositionally biased region" description="Low complexity" evidence="1">
    <location>
        <begin position="480"/>
        <end position="492"/>
    </location>
</feature>
<feature type="compositionally biased region" description="Basic residues" evidence="1">
    <location>
        <begin position="529"/>
        <end position="544"/>
    </location>
</feature>
<reference evidence="2" key="1">
    <citation type="journal article" date="2020" name="Stud. Mycol.">
        <title>101 Dothideomycetes genomes: a test case for predicting lifestyles and emergence of pathogens.</title>
        <authorList>
            <person name="Haridas S."/>
            <person name="Albert R."/>
            <person name="Binder M."/>
            <person name="Bloem J."/>
            <person name="Labutti K."/>
            <person name="Salamov A."/>
            <person name="Andreopoulos B."/>
            <person name="Baker S."/>
            <person name="Barry K."/>
            <person name="Bills G."/>
            <person name="Bluhm B."/>
            <person name="Cannon C."/>
            <person name="Castanera R."/>
            <person name="Culley D."/>
            <person name="Daum C."/>
            <person name="Ezra D."/>
            <person name="Gonzalez J."/>
            <person name="Henrissat B."/>
            <person name="Kuo A."/>
            <person name="Liang C."/>
            <person name="Lipzen A."/>
            <person name="Lutzoni F."/>
            <person name="Magnuson J."/>
            <person name="Mondo S."/>
            <person name="Nolan M."/>
            <person name="Ohm R."/>
            <person name="Pangilinan J."/>
            <person name="Park H.-J."/>
            <person name="Ramirez L."/>
            <person name="Alfaro M."/>
            <person name="Sun H."/>
            <person name="Tritt A."/>
            <person name="Yoshinaga Y."/>
            <person name="Zwiers L.-H."/>
            <person name="Turgeon B."/>
            <person name="Goodwin S."/>
            <person name="Spatafora J."/>
            <person name="Crous P."/>
            <person name="Grigoriev I."/>
        </authorList>
    </citation>
    <scope>NUCLEOTIDE SEQUENCE</scope>
    <source>
        <strain evidence="2">CBS 123094</strain>
    </source>
</reference>
<feature type="region of interest" description="Disordered" evidence="1">
    <location>
        <begin position="278"/>
        <end position="303"/>
    </location>
</feature>
<feature type="compositionally biased region" description="Polar residues" evidence="1">
    <location>
        <begin position="288"/>
        <end position="303"/>
    </location>
</feature>
<dbReference type="AlphaFoldDB" id="A0A6A5WKE4"/>
<feature type="compositionally biased region" description="Basic and acidic residues" evidence="1">
    <location>
        <begin position="575"/>
        <end position="589"/>
    </location>
</feature>
<evidence type="ECO:0000313" key="3">
    <source>
        <dbReference type="Proteomes" id="UP000799779"/>
    </source>
</evidence>
<feature type="compositionally biased region" description="Basic and acidic residues" evidence="1">
    <location>
        <begin position="378"/>
        <end position="387"/>
    </location>
</feature>